<dbReference type="SUPFAM" id="SSF53474">
    <property type="entry name" value="alpha/beta-Hydrolases"/>
    <property type="match status" value="1"/>
</dbReference>
<dbReference type="AlphaFoldDB" id="A0A2I1MSK5"/>
<dbReference type="Proteomes" id="UP000234239">
    <property type="component" value="Unassembled WGS sequence"/>
</dbReference>
<proteinExistence type="predicted"/>
<protein>
    <submittedName>
        <fullName evidence="3">Carboxylesterase</fullName>
    </submittedName>
</protein>
<dbReference type="PIRSF" id="PIRSF017388">
    <property type="entry name" value="Esterase_lipase"/>
    <property type="match status" value="1"/>
</dbReference>
<dbReference type="InterPro" id="IPR029058">
    <property type="entry name" value="AB_hydrolase_fold"/>
</dbReference>
<dbReference type="OrthoDB" id="9800213at2"/>
<reference evidence="3 4" key="1">
    <citation type="submission" date="2017-12" db="EMBL/GenBank/DDBJ databases">
        <title>Phylogenetic diversity of female urinary microbiome.</title>
        <authorList>
            <person name="Thomas-White K."/>
            <person name="Wolfe A.J."/>
        </authorList>
    </citation>
    <scope>NUCLEOTIDE SEQUENCE [LARGE SCALE GENOMIC DNA]</scope>
    <source>
        <strain evidence="3 4">UMB0139</strain>
    </source>
</reference>
<dbReference type="Pfam" id="PF12146">
    <property type="entry name" value="Hydrolase_4"/>
    <property type="match status" value="1"/>
</dbReference>
<evidence type="ECO:0000313" key="3">
    <source>
        <dbReference type="EMBL" id="PKZ23118.1"/>
    </source>
</evidence>
<feature type="domain" description="Serine aminopeptidase S33" evidence="2">
    <location>
        <begin position="21"/>
        <end position="233"/>
    </location>
</feature>
<dbReference type="Gene3D" id="3.40.50.1820">
    <property type="entry name" value="alpha/beta hydrolase"/>
    <property type="match status" value="1"/>
</dbReference>
<feature type="active site" description="Charge relay system" evidence="1">
    <location>
        <position position="232"/>
    </location>
</feature>
<evidence type="ECO:0000259" key="2">
    <source>
        <dbReference type="Pfam" id="PF12146"/>
    </source>
</evidence>
<organism evidence="3 4">
    <name type="scientific">Aerococcus sanguinicola</name>
    <dbReference type="NCBI Taxonomy" id="119206"/>
    <lineage>
        <taxon>Bacteria</taxon>
        <taxon>Bacillati</taxon>
        <taxon>Bacillota</taxon>
        <taxon>Bacilli</taxon>
        <taxon>Lactobacillales</taxon>
        <taxon>Aerococcaceae</taxon>
        <taxon>Aerococcus</taxon>
    </lineage>
</organism>
<gene>
    <name evidence="3" type="ORF">CYJ28_00795</name>
</gene>
<accession>A0A2I1MSK5</accession>
<evidence type="ECO:0000313" key="4">
    <source>
        <dbReference type="Proteomes" id="UP000234239"/>
    </source>
</evidence>
<dbReference type="GO" id="GO:0052689">
    <property type="term" value="F:carboxylic ester hydrolase activity"/>
    <property type="evidence" value="ECO:0007669"/>
    <property type="project" value="InterPro"/>
</dbReference>
<evidence type="ECO:0000256" key="1">
    <source>
        <dbReference type="PIRSR" id="PIRSR017388-1"/>
    </source>
</evidence>
<feature type="active site" description="Nucleophile" evidence="1">
    <location>
        <position position="98"/>
    </location>
</feature>
<name>A0A2I1MSK5_9LACT</name>
<feature type="active site" description="Charge relay system" evidence="1">
    <location>
        <position position="200"/>
    </location>
</feature>
<dbReference type="InterPro" id="IPR022742">
    <property type="entry name" value="Hydrolase_4"/>
</dbReference>
<comment type="caution">
    <text evidence="3">The sequence shown here is derived from an EMBL/GenBank/DDBJ whole genome shotgun (WGS) entry which is preliminary data.</text>
</comment>
<sequence>MLRRGIVKLPGPFYFKAGPRAVLLLHAYTGTANDQRMLGRRLNRENYTVLGPNFTGHATTDVDQLVDTPCSQWIEDGRQALAQLRADGHEEIAVFGLSLGSSIATRLLLDDDALLGGGVFSSPLMLDSISESQVPQAFMTYVKKVWQQLGEDPEAISAKSQAIQPKLAKRLENIDQMNAQICQDLTTLDKSFFIAQGEQDELIDGTAGSQLKAYMEDLGKTVDFVSYPDAGHVLTVGSNHKHLEDDVLDFLEGLDWKDKA</sequence>
<dbReference type="InterPro" id="IPR012354">
    <property type="entry name" value="Esterase_lipase"/>
</dbReference>
<dbReference type="EMBL" id="PKGY01000001">
    <property type="protein sequence ID" value="PKZ23118.1"/>
    <property type="molecule type" value="Genomic_DNA"/>
</dbReference>